<reference evidence="1" key="1">
    <citation type="submission" date="2021-01" db="EMBL/GenBank/DDBJ databases">
        <authorList>
            <person name="Corre E."/>
            <person name="Pelletier E."/>
            <person name="Niang G."/>
            <person name="Scheremetjew M."/>
            <person name="Finn R."/>
            <person name="Kale V."/>
            <person name="Holt S."/>
            <person name="Cochrane G."/>
            <person name="Meng A."/>
            <person name="Brown T."/>
            <person name="Cohen L."/>
        </authorList>
    </citation>
    <scope>NUCLEOTIDE SEQUENCE</scope>
    <source>
        <strain evidence="1">CCMP3124</strain>
    </source>
</reference>
<dbReference type="PANTHER" id="PTHR15615">
    <property type="match status" value="1"/>
</dbReference>
<sequence>MFEACMAWMESMMTLSGDLIQDAKSELRKSQAGNKAEERRSRAVAAEVEFSPVSTTLATPKDEEPLDTEWLSDDACRQERSHLGRQVAEVLEELCGLHDESVSVPEPSCPNAMFYSRTKQSISLQAYVERFVHHLDVSPATYLAAMVYLGRAQKASGELRVNSYNIHRVFLTAVFLGIKYTEDVVYSAGTIARVGGVQSSGEVCALERQMLAQLNFELFIHPSLLQSAFTH</sequence>
<dbReference type="Pfam" id="PF08613">
    <property type="entry name" value="Cyclin"/>
    <property type="match status" value="1"/>
</dbReference>
<evidence type="ECO:0000313" key="1">
    <source>
        <dbReference type="EMBL" id="CAD9240123.1"/>
    </source>
</evidence>
<protein>
    <recommendedName>
        <fullName evidence="2">Cyclin</fullName>
    </recommendedName>
</protein>
<proteinExistence type="predicted"/>
<gene>
    <name evidence="1" type="ORF">EAUS1353_LOCUS1861</name>
</gene>
<dbReference type="Gene3D" id="1.10.472.10">
    <property type="entry name" value="Cyclin-like"/>
    <property type="match status" value="1"/>
</dbReference>
<dbReference type="EMBL" id="HBGI01002847">
    <property type="protein sequence ID" value="CAD9240123.1"/>
    <property type="molecule type" value="Transcribed_RNA"/>
</dbReference>
<dbReference type="GO" id="GO:0019901">
    <property type="term" value="F:protein kinase binding"/>
    <property type="evidence" value="ECO:0007669"/>
    <property type="project" value="InterPro"/>
</dbReference>
<dbReference type="CDD" id="cd20558">
    <property type="entry name" value="CYCLIN_ScPCL7-like"/>
    <property type="match status" value="1"/>
</dbReference>
<dbReference type="SUPFAM" id="SSF47954">
    <property type="entry name" value="Cyclin-like"/>
    <property type="match status" value="1"/>
</dbReference>
<organism evidence="1">
    <name type="scientific">Erythrolobus australicus</name>
    <dbReference type="NCBI Taxonomy" id="1077150"/>
    <lineage>
        <taxon>Eukaryota</taxon>
        <taxon>Rhodophyta</taxon>
        <taxon>Bangiophyceae</taxon>
        <taxon>Porphyridiales</taxon>
        <taxon>Porphyridiaceae</taxon>
        <taxon>Erythrolobus</taxon>
    </lineage>
</organism>
<dbReference type="AlphaFoldDB" id="A0A7S1XJ17"/>
<name>A0A7S1XJ17_9RHOD</name>
<dbReference type="PANTHER" id="PTHR15615:SF108">
    <property type="entry name" value="PROTEIN CNPPD1"/>
    <property type="match status" value="1"/>
</dbReference>
<dbReference type="InterPro" id="IPR036915">
    <property type="entry name" value="Cyclin-like_sf"/>
</dbReference>
<accession>A0A7S1XJ17</accession>
<evidence type="ECO:0008006" key="2">
    <source>
        <dbReference type="Google" id="ProtNLM"/>
    </source>
</evidence>
<dbReference type="InterPro" id="IPR013922">
    <property type="entry name" value="Cyclin_PHO80-like"/>
</dbReference>